<accession>L1IRI9</accession>
<dbReference type="AlphaFoldDB" id="L1IRI9"/>
<sequence length="199" mass="23854">MNDSYADVKENSKLEWMVEMYHMAKEYRTPSRLNVLLLLYDVLTFIVVKPDIDKRLKQLLGEQQNSLLRKAEDLLFKFKKFQQRDIPCVDLHEKQKELERVLARKESELERREREQLENKLSSFKLRRRFGHSPLSLPSLWPTWFSKKGLECKSIAELRSELQVLARQQKQDAEELRRSAKFISLAQARYLRRTSQKDK</sequence>
<reference evidence="4" key="2">
    <citation type="submission" date="2012-11" db="EMBL/GenBank/DDBJ databases">
        <authorList>
            <person name="Kuo A."/>
            <person name="Curtis B.A."/>
            <person name="Tanifuji G."/>
            <person name="Burki F."/>
            <person name="Gruber A."/>
            <person name="Irimia M."/>
            <person name="Maruyama S."/>
            <person name="Arias M.C."/>
            <person name="Ball S.G."/>
            <person name="Gile G.H."/>
            <person name="Hirakawa Y."/>
            <person name="Hopkins J.F."/>
            <person name="Rensing S.A."/>
            <person name="Schmutz J."/>
            <person name="Symeonidi A."/>
            <person name="Elias M."/>
            <person name="Eveleigh R.J."/>
            <person name="Herman E.K."/>
            <person name="Klute M.J."/>
            <person name="Nakayama T."/>
            <person name="Obornik M."/>
            <person name="Reyes-Prieto A."/>
            <person name="Armbrust E.V."/>
            <person name="Aves S.J."/>
            <person name="Beiko R.G."/>
            <person name="Coutinho P."/>
            <person name="Dacks J.B."/>
            <person name="Durnford D.G."/>
            <person name="Fast N.M."/>
            <person name="Green B.R."/>
            <person name="Grisdale C."/>
            <person name="Hempe F."/>
            <person name="Henrissat B."/>
            <person name="Hoppner M.P."/>
            <person name="Ishida K.-I."/>
            <person name="Kim E."/>
            <person name="Koreny L."/>
            <person name="Kroth P.G."/>
            <person name="Liu Y."/>
            <person name="Malik S.-B."/>
            <person name="Maier U.G."/>
            <person name="McRose D."/>
            <person name="Mock T."/>
            <person name="Neilson J.A."/>
            <person name="Onodera N.T."/>
            <person name="Poole A.M."/>
            <person name="Pritham E.J."/>
            <person name="Richards T.A."/>
            <person name="Rocap G."/>
            <person name="Roy S.W."/>
            <person name="Sarai C."/>
            <person name="Schaack S."/>
            <person name="Shirato S."/>
            <person name="Slamovits C.H."/>
            <person name="Spencer D.F."/>
            <person name="Suzuki S."/>
            <person name="Worden A.Z."/>
            <person name="Zauner S."/>
            <person name="Barry K."/>
            <person name="Bell C."/>
            <person name="Bharti A.K."/>
            <person name="Crow J.A."/>
            <person name="Grimwood J."/>
            <person name="Kramer R."/>
            <person name="Lindquist E."/>
            <person name="Lucas S."/>
            <person name="Salamov A."/>
            <person name="McFadden G.I."/>
            <person name="Lane C.E."/>
            <person name="Keeling P.J."/>
            <person name="Gray M.W."/>
            <person name="Grigoriev I.V."/>
            <person name="Archibald J.M."/>
        </authorList>
    </citation>
    <scope>NUCLEOTIDE SEQUENCE</scope>
    <source>
        <strain evidence="4">CCMP2712</strain>
    </source>
</reference>
<dbReference type="EMBL" id="JH993044">
    <property type="protein sequence ID" value="EKX38881.1"/>
    <property type="molecule type" value="Genomic_DNA"/>
</dbReference>
<dbReference type="PaxDb" id="55529-EKX38881"/>
<keyword evidence="4" id="KW-1185">Reference proteome</keyword>
<reference evidence="3" key="3">
    <citation type="submission" date="2016-03" db="UniProtKB">
        <authorList>
            <consortium name="EnsemblProtists"/>
        </authorList>
    </citation>
    <scope>IDENTIFICATION</scope>
</reference>
<feature type="coiled-coil region" evidence="1">
    <location>
        <begin position="88"/>
        <end position="127"/>
    </location>
</feature>
<dbReference type="RefSeq" id="XP_005825861.1">
    <property type="nucleotide sequence ID" value="XM_005825804.1"/>
</dbReference>
<proteinExistence type="predicted"/>
<evidence type="ECO:0000313" key="2">
    <source>
        <dbReference type="EMBL" id="EKX38881.1"/>
    </source>
</evidence>
<dbReference type="Proteomes" id="UP000011087">
    <property type="component" value="Unassembled WGS sequence"/>
</dbReference>
<evidence type="ECO:0000313" key="3">
    <source>
        <dbReference type="EnsemblProtists" id="EKX38881"/>
    </source>
</evidence>
<dbReference type="KEGG" id="gtt:GUITHDRAFT_114987"/>
<dbReference type="GeneID" id="17295665"/>
<evidence type="ECO:0000256" key="1">
    <source>
        <dbReference type="SAM" id="Coils"/>
    </source>
</evidence>
<dbReference type="EnsemblProtists" id="EKX38881">
    <property type="protein sequence ID" value="EKX38881"/>
    <property type="gene ID" value="GUITHDRAFT_114987"/>
</dbReference>
<keyword evidence="1" id="KW-0175">Coiled coil</keyword>
<reference evidence="2 4" key="1">
    <citation type="journal article" date="2012" name="Nature">
        <title>Algal genomes reveal evolutionary mosaicism and the fate of nucleomorphs.</title>
        <authorList>
            <consortium name="DOE Joint Genome Institute"/>
            <person name="Curtis B.A."/>
            <person name="Tanifuji G."/>
            <person name="Burki F."/>
            <person name="Gruber A."/>
            <person name="Irimia M."/>
            <person name="Maruyama S."/>
            <person name="Arias M.C."/>
            <person name="Ball S.G."/>
            <person name="Gile G.H."/>
            <person name="Hirakawa Y."/>
            <person name="Hopkins J.F."/>
            <person name="Kuo A."/>
            <person name="Rensing S.A."/>
            <person name="Schmutz J."/>
            <person name="Symeonidi A."/>
            <person name="Elias M."/>
            <person name="Eveleigh R.J."/>
            <person name="Herman E.K."/>
            <person name="Klute M.J."/>
            <person name="Nakayama T."/>
            <person name="Obornik M."/>
            <person name="Reyes-Prieto A."/>
            <person name="Armbrust E.V."/>
            <person name="Aves S.J."/>
            <person name="Beiko R.G."/>
            <person name="Coutinho P."/>
            <person name="Dacks J.B."/>
            <person name="Durnford D.G."/>
            <person name="Fast N.M."/>
            <person name="Green B.R."/>
            <person name="Grisdale C.J."/>
            <person name="Hempel F."/>
            <person name="Henrissat B."/>
            <person name="Hoppner M.P."/>
            <person name="Ishida K."/>
            <person name="Kim E."/>
            <person name="Koreny L."/>
            <person name="Kroth P.G."/>
            <person name="Liu Y."/>
            <person name="Malik S.B."/>
            <person name="Maier U.G."/>
            <person name="McRose D."/>
            <person name="Mock T."/>
            <person name="Neilson J.A."/>
            <person name="Onodera N.T."/>
            <person name="Poole A.M."/>
            <person name="Pritham E.J."/>
            <person name="Richards T.A."/>
            <person name="Rocap G."/>
            <person name="Roy S.W."/>
            <person name="Sarai C."/>
            <person name="Schaack S."/>
            <person name="Shirato S."/>
            <person name="Slamovits C.H."/>
            <person name="Spencer D.F."/>
            <person name="Suzuki S."/>
            <person name="Worden A.Z."/>
            <person name="Zauner S."/>
            <person name="Barry K."/>
            <person name="Bell C."/>
            <person name="Bharti A.K."/>
            <person name="Crow J.A."/>
            <person name="Grimwood J."/>
            <person name="Kramer R."/>
            <person name="Lindquist E."/>
            <person name="Lucas S."/>
            <person name="Salamov A."/>
            <person name="McFadden G.I."/>
            <person name="Lane C.E."/>
            <person name="Keeling P.J."/>
            <person name="Gray M.W."/>
            <person name="Grigoriev I.V."/>
            <person name="Archibald J.M."/>
        </authorList>
    </citation>
    <scope>NUCLEOTIDE SEQUENCE</scope>
    <source>
        <strain evidence="2 4">CCMP2712</strain>
    </source>
</reference>
<evidence type="ECO:0000313" key="4">
    <source>
        <dbReference type="Proteomes" id="UP000011087"/>
    </source>
</evidence>
<organism evidence="2">
    <name type="scientific">Guillardia theta (strain CCMP2712)</name>
    <name type="common">Cryptophyte</name>
    <dbReference type="NCBI Taxonomy" id="905079"/>
    <lineage>
        <taxon>Eukaryota</taxon>
        <taxon>Cryptophyceae</taxon>
        <taxon>Pyrenomonadales</taxon>
        <taxon>Geminigeraceae</taxon>
        <taxon>Guillardia</taxon>
    </lineage>
</organism>
<protein>
    <submittedName>
        <fullName evidence="2 3">Uncharacterized protein</fullName>
    </submittedName>
</protein>
<dbReference type="OrthoDB" id="5962494at2759"/>
<dbReference type="HOGENOM" id="CLU_1374537_0_0_1"/>
<name>L1IRI9_GUITC</name>
<gene>
    <name evidence="2" type="ORF">GUITHDRAFT_114987</name>
</gene>